<evidence type="ECO:0000256" key="3">
    <source>
        <dbReference type="ARBA" id="ARBA00022729"/>
    </source>
</evidence>
<sequence length="319" mass="34505">MKMKKTGTWQAIAMLLIAVLVFTGCQSKSKEETGDGSNAFTIGFANINDVYPYCVKVRDYIKQIADAEGIKVLVANAAGDVKQQNDQVDNFIVQKVDMIAAISGDLDGSVPAVENSLNSKIPYVSLLTHVNADGYVYVGSENKQAGEVQGEYLAKVLPENAKVLYMTGQTNDQQYIDRKAGLTAKLFDVRKDVKLLAEQSSDNQKDKGMSLTEDWLQTYGEFDAIIAQNDDSALGAVEALKAANRLDGVIVIGIDGSDDALASIEEGEMTMTVFQDAKAQAQAIVDLAKKLRDGTEASSLENINIPFKAITKENLSEAK</sequence>
<dbReference type="Proteomes" id="UP001595755">
    <property type="component" value="Unassembled WGS sequence"/>
</dbReference>
<comment type="caution">
    <text evidence="6">The sequence shown here is derived from an EMBL/GenBank/DDBJ whole genome shotgun (WGS) entry which is preliminary data.</text>
</comment>
<evidence type="ECO:0000256" key="4">
    <source>
        <dbReference type="SAM" id="SignalP"/>
    </source>
</evidence>
<comment type="similarity">
    <text evidence="2">Belongs to the bacterial solute-binding protein 2 family.</text>
</comment>
<feature type="chain" id="PRO_5045691832" evidence="4">
    <location>
        <begin position="24"/>
        <end position="319"/>
    </location>
</feature>
<protein>
    <submittedName>
        <fullName evidence="6">Sugar ABC transporter substrate-binding protein</fullName>
    </submittedName>
</protein>
<evidence type="ECO:0000259" key="5">
    <source>
        <dbReference type="Pfam" id="PF13407"/>
    </source>
</evidence>
<feature type="signal peptide" evidence="4">
    <location>
        <begin position="1"/>
        <end position="23"/>
    </location>
</feature>
<dbReference type="Pfam" id="PF13407">
    <property type="entry name" value="Peripla_BP_4"/>
    <property type="match status" value="1"/>
</dbReference>
<keyword evidence="7" id="KW-1185">Reference proteome</keyword>
<evidence type="ECO:0000313" key="7">
    <source>
        <dbReference type="Proteomes" id="UP001595755"/>
    </source>
</evidence>
<dbReference type="SUPFAM" id="SSF53822">
    <property type="entry name" value="Periplasmic binding protein-like I"/>
    <property type="match status" value="1"/>
</dbReference>
<dbReference type="RefSeq" id="WP_204600516.1">
    <property type="nucleotide sequence ID" value="NZ_JBHSED010000003.1"/>
</dbReference>
<dbReference type="PANTHER" id="PTHR46847">
    <property type="entry name" value="D-ALLOSE-BINDING PERIPLASMIC PROTEIN-RELATED"/>
    <property type="match status" value="1"/>
</dbReference>
<name>A0ABV8S4U0_9BACL</name>
<evidence type="ECO:0000256" key="2">
    <source>
        <dbReference type="ARBA" id="ARBA00007639"/>
    </source>
</evidence>
<evidence type="ECO:0000256" key="1">
    <source>
        <dbReference type="ARBA" id="ARBA00004196"/>
    </source>
</evidence>
<organism evidence="6 7">
    <name type="scientific">Cohnella boryungensis</name>
    <dbReference type="NCBI Taxonomy" id="768479"/>
    <lineage>
        <taxon>Bacteria</taxon>
        <taxon>Bacillati</taxon>
        <taxon>Bacillota</taxon>
        <taxon>Bacilli</taxon>
        <taxon>Bacillales</taxon>
        <taxon>Paenibacillaceae</taxon>
        <taxon>Cohnella</taxon>
    </lineage>
</organism>
<feature type="domain" description="Periplasmic binding protein" evidence="5">
    <location>
        <begin position="42"/>
        <end position="295"/>
    </location>
</feature>
<dbReference type="PROSITE" id="PS51257">
    <property type="entry name" value="PROKAR_LIPOPROTEIN"/>
    <property type="match status" value="1"/>
</dbReference>
<dbReference type="PANTHER" id="PTHR46847:SF1">
    <property type="entry name" value="D-ALLOSE-BINDING PERIPLASMIC PROTEIN-RELATED"/>
    <property type="match status" value="1"/>
</dbReference>
<dbReference type="CDD" id="cd01536">
    <property type="entry name" value="PBP1_ABC_sugar_binding-like"/>
    <property type="match status" value="1"/>
</dbReference>
<dbReference type="EMBL" id="JBHSED010000003">
    <property type="protein sequence ID" value="MFC4302569.1"/>
    <property type="molecule type" value="Genomic_DNA"/>
</dbReference>
<dbReference type="InterPro" id="IPR028082">
    <property type="entry name" value="Peripla_BP_I"/>
</dbReference>
<dbReference type="InterPro" id="IPR025997">
    <property type="entry name" value="SBP_2_dom"/>
</dbReference>
<evidence type="ECO:0000313" key="6">
    <source>
        <dbReference type="EMBL" id="MFC4302569.1"/>
    </source>
</evidence>
<keyword evidence="3 4" id="KW-0732">Signal</keyword>
<dbReference type="Gene3D" id="3.40.50.2300">
    <property type="match status" value="2"/>
</dbReference>
<proteinExistence type="inferred from homology"/>
<comment type="subcellular location">
    <subcellularLocation>
        <location evidence="1">Cell envelope</location>
    </subcellularLocation>
</comment>
<gene>
    <name evidence="6" type="ORF">ACFO1S_03830</name>
</gene>
<reference evidence="7" key="1">
    <citation type="journal article" date="2019" name="Int. J. Syst. Evol. Microbiol.">
        <title>The Global Catalogue of Microorganisms (GCM) 10K type strain sequencing project: providing services to taxonomists for standard genome sequencing and annotation.</title>
        <authorList>
            <consortium name="The Broad Institute Genomics Platform"/>
            <consortium name="The Broad Institute Genome Sequencing Center for Infectious Disease"/>
            <person name="Wu L."/>
            <person name="Ma J."/>
        </authorList>
    </citation>
    <scope>NUCLEOTIDE SEQUENCE [LARGE SCALE GENOMIC DNA]</scope>
    <source>
        <strain evidence="7">CGMCC 4.1641</strain>
    </source>
</reference>
<accession>A0ABV8S4U0</accession>